<comment type="caution">
    <text evidence="2">The sequence shown here is derived from an EMBL/GenBank/DDBJ whole genome shotgun (WGS) entry which is preliminary data.</text>
</comment>
<dbReference type="GeneID" id="99665016"/>
<dbReference type="Gene3D" id="1.10.260.40">
    <property type="entry name" value="lambda repressor-like DNA-binding domains"/>
    <property type="match status" value="1"/>
</dbReference>
<evidence type="ECO:0000313" key="2">
    <source>
        <dbReference type="EMBL" id="OXI30979.1"/>
    </source>
</evidence>
<name>A0A228HM51_9BURK</name>
<dbReference type="SUPFAM" id="SSF47413">
    <property type="entry name" value="lambda repressor-like DNA-binding domains"/>
    <property type="match status" value="1"/>
</dbReference>
<gene>
    <name evidence="2" type="ORF">CFB84_43030</name>
</gene>
<sequence>MTTSATLGADIRRAREARGMSASELADRASVNRLTLRELETGTGNPRLSTLLAVCHVLELDLNVLPRGLAPMVGSDTNLRSGALKRLLATRRDRTKPKE</sequence>
<proteinExistence type="predicted"/>
<dbReference type="OrthoDB" id="8719759at2"/>
<feature type="domain" description="HTH cro/C1-type" evidence="1">
    <location>
        <begin position="11"/>
        <end position="65"/>
    </location>
</feature>
<dbReference type="RefSeq" id="WP_089454786.1">
    <property type="nucleotide sequence ID" value="NZ_CABVQC010000021.1"/>
</dbReference>
<dbReference type="Pfam" id="PF01381">
    <property type="entry name" value="HTH_3"/>
    <property type="match status" value="1"/>
</dbReference>
<dbReference type="EMBL" id="NKFA01000049">
    <property type="protein sequence ID" value="OXI30979.1"/>
    <property type="molecule type" value="Genomic_DNA"/>
</dbReference>
<dbReference type="SMART" id="SM00530">
    <property type="entry name" value="HTH_XRE"/>
    <property type="match status" value="1"/>
</dbReference>
<dbReference type="PROSITE" id="PS50943">
    <property type="entry name" value="HTH_CROC1"/>
    <property type="match status" value="1"/>
</dbReference>
<dbReference type="CDD" id="cd00093">
    <property type="entry name" value="HTH_XRE"/>
    <property type="match status" value="1"/>
</dbReference>
<evidence type="ECO:0000259" key="1">
    <source>
        <dbReference type="PROSITE" id="PS50943"/>
    </source>
</evidence>
<organism evidence="2 3">
    <name type="scientific">Burkholderia aenigmatica</name>
    <dbReference type="NCBI Taxonomy" id="2015348"/>
    <lineage>
        <taxon>Bacteria</taxon>
        <taxon>Pseudomonadati</taxon>
        <taxon>Pseudomonadota</taxon>
        <taxon>Betaproteobacteria</taxon>
        <taxon>Burkholderiales</taxon>
        <taxon>Burkholderiaceae</taxon>
        <taxon>Burkholderia</taxon>
        <taxon>Burkholderia cepacia complex</taxon>
    </lineage>
</organism>
<reference evidence="3" key="1">
    <citation type="submission" date="2017-06" db="EMBL/GenBank/DDBJ databases">
        <authorList>
            <person name="LiPuma J."/>
            <person name="Spilker T."/>
        </authorList>
    </citation>
    <scope>NUCLEOTIDE SEQUENCE [LARGE SCALE GENOMIC DNA]</scope>
    <source>
        <strain evidence="3">AU17325</strain>
    </source>
</reference>
<dbReference type="InterPro" id="IPR001387">
    <property type="entry name" value="Cro/C1-type_HTH"/>
</dbReference>
<dbReference type="Proteomes" id="UP000214600">
    <property type="component" value="Unassembled WGS sequence"/>
</dbReference>
<protein>
    <submittedName>
        <fullName evidence="2">Transcriptional regulator</fullName>
    </submittedName>
</protein>
<dbReference type="InterPro" id="IPR010982">
    <property type="entry name" value="Lambda_DNA-bd_dom_sf"/>
</dbReference>
<reference evidence="2 3" key="2">
    <citation type="submission" date="2017-08" db="EMBL/GenBank/DDBJ databases">
        <title>WGS of novel Burkholderia cepaca complex species.</title>
        <authorList>
            <person name="Lipuma J."/>
            <person name="Spilker T."/>
        </authorList>
    </citation>
    <scope>NUCLEOTIDE SEQUENCE [LARGE SCALE GENOMIC DNA]</scope>
    <source>
        <strain evidence="2 3">AU17325</strain>
    </source>
</reference>
<dbReference type="GO" id="GO:0003677">
    <property type="term" value="F:DNA binding"/>
    <property type="evidence" value="ECO:0007669"/>
    <property type="project" value="InterPro"/>
</dbReference>
<accession>A0A228HM51</accession>
<dbReference type="AlphaFoldDB" id="A0A228HM51"/>
<evidence type="ECO:0000313" key="3">
    <source>
        <dbReference type="Proteomes" id="UP000214600"/>
    </source>
</evidence>